<keyword evidence="6" id="KW-1185">Reference proteome</keyword>
<dbReference type="PROSITE" id="PS50213">
    <property type="entry name" value="FAS1"/>
    <property type="match status" value="2"/>
</dbReference>
<dbReference type="Gene3D" id="2.30.180.10">
    <property type="entry name" value="FAS1 domain"/>
    <property type="match status" value="2"/>
</dbReference>
<feature type="domain" description="FAS1" evidence="2">
    <location>
        <begin position="27"/>
        <end position="189"/>
    </location>
</feature>
<dbReference type="InterPro" id="IPR036378">
    <property type="entry name" value="FAS1_dom_sf"/>
</dbReference>
<dbReference type="SUPFAM" id="SSF82153">
    <property type="entry name" value="FAS1 domain"/>
    <property type="match status" value="2"/>
</dbReference>
<dbReference type="PANTHER" id="PTHR10900">
    <property type="entry name" value="PERIOSTIN-RELATED"/>
    <property type="match status" value="1"/>
</dbReference>
<accession>A0A2G5H9E8</accession>
<dbReference type="Proteomes" id="UP001302367">
    <property type="component" value="Chromosome 5"/>
</dbReference>
<evidence type="ECO:0000313" key="4">
    <source>
        <dbReference type="EMBL" id="WPB03797.1"/>
    </source>
</evidence>
<evidence type="ECO:0000313" key="3">
    <source>
        <dbReference type="EMBL" id="PIA89168.1"/>
    </source>
</evidence>
<name>A0A2G5H9E8_CERBT</name>
<keyword evidence="1" id="KW-0732">Signal</keyword>
<dbReference type="OrthoDB" id="286301at2759"/>
<reference evidence="3 5" key="1">
    <citation type="submission" date="2015-10" db="EMBL/GenBank/DDBJ databases">
        <title>The cercosporin biosynthetic gene cluster was horizontally transferred to several fungal lineages and shown to be expanded in Cercospora beticola based on microsynteny with recipient genomes.</title>
        <authorList>
            <person name="De Jonge R."/>
            <person name="Ebert M.K."/>
            <person name="Suttle J.C."/>
            <person name="Jurick Ii W.M."/>
            <person name="Secor G.A."/>
            <person name="Thomma B.P."/>
            <person name="Van De Peer Y."/>
            <person name="Bolton M.D."/>
        </authorList>
    </citation>
    <scope>NUCLEOTIDE SEQUENCE [LARGE SCALE GENOMIC DNA]</scope>
    <source>
        <strain evidence="3 5">09-40</strain>
    </source>
</reference>
<gene>
    <name evidence="3" type="ORF">CB0940_07828</name>
    <name evidence="4" type="ORF">RHO25_008441</name>
</gene>
<reference evidence="4 6" key="2">
    <citation type="submission" date="2023-09" db="EMBL/GenBank/DDBJ databases">
        <title>Complete-Gapless Cercospora beticola genome.</title>
        <authorList>
            <person name="Wyatt N.A."/>
            <person name="Spanner R.E."/>
            <person name="Bolton M.D."/>
        </authorList>
    </citation>
    <scope>NUCLEOTIDE SEQUENCE [LARGE SCALE GENOMIC DNA]</scope>
    <source>
        <strain evidence="4">Cb09-40</strain>
    </source>
</reference>
<feature type="signal peptide" evidence="1">
    <location>
        <begin position="1"/>
        <end position="17"/>
    </location>
</feature>
<dbReference type="InterPro" id="IPR000782">
    <property type="entry name" value="FAS1_domain"/>
</dbReference>
<evidence type="ECO:0000256" key="1">
    <source>
        <dbReference type="SAM" id="SignalP"/>
    </source>
</evidence>
<evidence type="ECO:0000313" key="6">
    <source>
        <dbReference type="Proteomes" id="UP001302367"/>
    </source>
</evidence>
<feature type="domain" description="FAS1" evidence="2">
    <location>
        <begin position="215"/>
        <end position="350"/>
    </location>
</feature>
<sequence>MLILRSLLLAAIGVVESAVISSPQEPLSPLLTTIKNIPELSIFYSLFSSTGGASGIPGPALEERLNNPNNSLQFTAFAPTNDAFSHISQDTIAALTTPQSYQLLYSILINHIAPGEPTFSDLQQQGTVHAIGGFDISFDAQGELLTNANTTSESERSRDHQATLIKGQDGQPIRIPASNGAIFMIDHTLDGLFTYFGVDEPVSKNQGLPEAIEHTGTMRDILETTPELSTLSDILKGLRADFLTRLSLASWDLAVNNRTVFLAPSNTAFEALPAEAVQKALQPSNYDLSAFLLRFGLGEVVAGDAGGGSMRIKSQSGFEILVEEGRASNARVEKRICADNGCVWVMSRWLDPLWKLF</sequence>
<evidence type="ECO:0000313" key="5">
    <source>
        <dbReference type="Proteomes" id="UP000230605"/>
    </source>
</evidence>
<dbReference type="Pfam" id="PF02469">
    <property type="entry name" value="Fasciclin"/>
    <property type="match status" value="2"/>
</dbReference>
<protein>
    <recommendedName>
        <fullName evidence="2">FAS1 domain-containing protein</fullName>
    </recommendedName>
</protein>
<evidence type="ECO:0000259" key="2">
    <source>
        <dbReference type="PROSITE" id="PS50213"/>
    </source>
</evidence>
<dbReference type="EMBL" id="LKMD01000108">
    <property type="protein sequence ID" value="PIA89168.1"/>
    <property type="molecule type" value="Genomic_DNA"/>
</dbReference>
<dbReference type="InterPro" id="IPR050904">
    <property type="entry name" value="Adhesion/Biosynth-related"/>
</dbReference>
<dbReference type="AlphaFoldDB" id="A0A2G5H9E8"/>
<dbReference type="PANTHER" id="PTHR10900:SF77">
    <property type="entry name" value="FI19380P1"/>
    <property type="match status" value="1"/>
</dbReference>
<dbReference type="SMART" id="SM00554">
    <property type="entry name" value="FAS1"/>
    <property type="match status" value="2"/>
</dbReference>
<dbReference type="EMBL" id="CP134188">
    <property type="protein sequence ID" value="WPB03797.1"/>
    <property type="molecule type" value="Genomic_DNA"/>
</dbReference>
<organism evidence="3 5">
    <name type="scientific">Cercospora beticola</name>
    <name type="common">Sugarbeet leaf spot fungus</name>
    <dbReference type="NCBI Taxonomy" id="122368"/>
    <lineage>
        <taxon>Eukaryota</taxon>
        <taxon>Fungi</taxon>
        <taxon>Dikarya</taxon>
        <taxon>Ascomycota</taxon>
        <taxon>Pezizomycotina</taxon>
        <taxon>Dothideomycetes</taxon>
        <taxon>Dothideomycetidae</taxon>
        <taxon>Mycosphaerellales</taxon>
        <taxon>Mycosphaerellaceae</taxon>
        <taxon>Cercospora</taxon>
    </lineage>
</organism>
<proteinExistence type="predicted"/>
<feature type="chain" id="PRO_5013720781" description="FAS1 domain-containing protein" evidence="1">
    <location>
        <begin position="18"/>
        <end position="357"/>
    </location>
</feature>
<dbReference type="Proteomes" id="UP000230605">
    <property type="component" value="Chromosome 5"/>
</dbReference>